<keyword evidence="3 8" id="KW-0597">Phosphoprotein</keyword>
<name>A0A1Y4R2A0_9ENTE</name>
<proteinExistence type="predicted"/>
<dbReference type="InterPro" id="IPR001789">
    <property type="entry name" value="Sig_transdc_resp-reg_receiver"/>
</dbReference>
<dbReference type="GeneID" id="60872375"/>
<dbReference type="CDD" id="cd17536">
    <property type="entry name" value="REC_YesN-like"/>
    <property type="match status" value="1"/>
</dbReference>
<evidence type="ECO:0000256" key="6">
    <source>
        <dbReference type="ARBA" id="ARBA00023125"/>
    </source>
</evidence>
<comment type="caution">
    <text evidence="12">The sequence shown here is derived from an EMBL/GenBank/DDBJ whole genome shotgun (WGS) entry which is preliminary data.</text>
</comment>
<dbReference type="InterPro" id="IPR020449">
    <property type="entry name" value="Tscrpt_reg_AraC-type_HTH"/>
</dbReference>
<dbReference type="GO" id="GO:0043565">
    <property type="term" value="F:sequence-specific DNA binding"/>
    <property type="evidence" value="ECO:0007669"/>
    <property type="project" value="InterPro"/>
</dbReference>
<keyword evidence="4" id="KW-0902">Two-component regulatory system</keyword>
<dbReference type="GO" id="GO:0003700">
    <property type="term" value="F:DNA-binding transcription factor activity"/>
    <property type="evidence" value="ECO:0007669"/>
    <property type="project" value="InterPro"/>
</dbReference>
<dbReference type="InterPro" id="IPR011006">
    <property type="entry name" value="CheY-like_superfamily"/>
</dbReference>
<reference evidence="12" key="3">
    <citation type="journal article" date="2018" name="BMC Genomics">
        <title>Whole genome sequencing and function prediction of 133 gut anaerobes isolated from chicken caecum in pure cultures.</title>
        <authorList>
            <person name="Medvecky M."/>
            <person name="Cejkova D."/>
            <person name="Polansky O."/>
            <person name="Karasova D."/>
            <person name="Kubasova T."/>
            <person name="Cizek A."/>
            <person name="Rychlik I."/>
        </authorList>
    </citation>
    <scope>NUCLEOTIDE SEQUENCE</scope>
    <source>
        <strain evidence="12">An144</strain>
    </source>
</reference>
<dbReference type="Gene3D" id="3.40.50.2300">
    <property type="match status" value="1"/>
</dbReference>
<evidence type="ECO:0000259" key="10">
    <source>
        <dbReference type="PROSITE" id="PS50110"/>
    </source>
</evidence>
<keyword evidence="5" id="KW-0805">Transcription regulation</keyword>
<evidence type="ECO:0000256" key="5">
    <source>
        <dbReference type="ARBA" id="ARBA00023015"/>
    </source>
</evidence>
<dbReference type="SUPFAM" id="SSF46689">
    <property type="entry name" value="Homeodomain-like"/>
    <property type="match status" value="2"/>
</dbReference>
<accession>A0A1Y4R2A0</accession>
<evidence type="ECO:0000256" key="8">
    <source>
        <dbReference type="PROSITE-ProRule" id="PRU00169"/>
    </source>
</evidence>
<dbReference type="GO" id="GO:0000160">
    <property type="term" value="P:phosphorelay signal transduction system"/>
    <property type="evidence" value="ECO:0007669"/>
    <property type="project" value="UniProtKB-KW"/>
</dbReference>
<evidence type="ECO:0000256" key="2">
    <source>
        <dbReference type="ARBA" id="ARBA00022490"/>
    </source>
</evidence>
<evidence type="ECO:0000256" key="7">
    <source>
        <dbReference type="ARBA" id="ARBA00023163"/>
    </source>
</evidence>
<evidence type="ECO:0000256" key="3">
    <source>
        <dbReference type="ARBA" id="ARBA00022553"/>
    </source>
</evidence>
<evidence type="ECO:0000313" key="15">
    <source>
        <dbReference type="Proteomes" id="UP000252800"/>
    </source>
</evidence>
<reference evidence="14" key="2">
    <citation type="submission" date="2017-04" db="EMBL/GenBank/DDBJ databases">
        <title>Function of individual gut microbiota members based on whole genome sequencing of pure cultures obtained from chicken caecum.</title>
        <authorList>
            <person name="Medvecky M."/>
            <person name="Cejkova D."/>
            <person name="Polansky O."/>
            <person name="Karasova D."/>
            <person name="Kubasova T."/>
            <person name="Cizek A."/>
            <person name="Rychlik I."/>
        </authorList>
    </citation>
    <scope>NUCLEOTIDE SEQUENCE [LARGE SCALE GENOMIC DNA]</scope>
    <source>
        <strain evidence="14">An144</strain>
    </source>
</reference>
<dbReference type="PROSITE" id="PS50110">
    <property type="entry name" value="RESPONSE_REGULATORY"/>
    <property type="match status" value="1"/>
</dbReference>
<keyword evidence="7" id="KW-0804">Transcription</keyword>
<dbReference type="InterPro" id="IPR051552">
    <property type="entry name" value="HptR"/>
</dbReference>
<sequence length="492" mass="57862">MYKILAVDDEYMILEGLKFLLPWNDLGFEFVKTARTAMEALDYLADNHVDLVISDITMPEMTGIEMINTAQQQGKKFMSIFLSGYQEFDYVKEGIRLGVKDYLLKPVDKEELAEIVLKIKKELDKLAQRQNQEHLIRENQLIRWINDELNESEFERLLLDFHISGKGPFTTLKIQGNQDELLSIIEFTQKFGQPLMISGGIQQHNQLLIIFIGKVSALNTYLSNIRRKYEKSIQIYVGETIVDWENLYESYSRVSQLEEIRNFYPDLLPNFSNRIDSELVRDDFSFLSFNKSLMIGDTKTISQELDSIFERVVNQQVPPENARYITFLLFNDMFRQYPTISREIYEETIEKIRSSNTVYELKRLLEELLNGAAYQGEDTHFSLLTKSVIEIIQKNYREELTLKSVADQLHVNAVYLGQVFKKEIRYSFSQYLNQIRIKRAQYLLLNSNFNINEISEEIGYNNTNYFSKMFKKLNGITPKEFREEYKDGYTEL</sequence>
<comment type="subcellular location">
    <subcellularLocation>
        <location evidence="1">Cytoplasm</location>
    </subcellularLocation>
</comment>
<evidence type="ECO:0000313" key="14">
    <source>
        <dbReference type="Proteomes" id="UP000196074"/>
    </source>
</evidence>
<dbReference type="Proteomes" id="UP000196074">
    <property type="component" value="Unassembled WGS sequence"/>
</dbReference>
<dbReference type="InterPro" id="IPR018060">
    <property type="entry name" value="HTH_AraC"/>
</dbReference>
<dbReference type="SUPFAM" id="SSF52172">
    <property type="entry name" value="CheY-like"/>
    <property type="match status" value="1"/>
</dbReference>
<dbReference type="Gene3D" id="1.10.10.60">
    <property type="entry name" value="Homeodomain-like"/>
    <property type="match status" value="2"/>
</dbReference>
<dbReference type="EMBL" id="NFLC01000002">
    <property type="protein sequence ID" value="OUQ11669.1"/>
    <property type="molecule type" value="Genomic_DNA"/>
</dbReference>
<dbReference type="Proteomes" id="UP000252800">
    <property type="component" value="Unassembled WGS sequence"/>
</dbReference>
<evidence type="ECO:0000259" key="9">
    <source>
        <dbReference type="PROSITE" id="PS01124"/>
    </source>
</evidence>
<gene>
    <name evidence="12" type="ORF">B5E88_02070</name>
    <name evidence="13" type="ORF">EB18_00260</name>
    <name evidence="11" type="ORF">U1294_02235</name>
</gene>
<dbReference type="GO" id="GO:0005737">
    <property type="term" value="C:cytoplasm"/>
    <property type="evidence" value="ECO:0007669"/>
    <property type="project" value="UniProtKB-SubCell"/>
</dbReference>
<feature type="domain" description="HTH araC/xylS-type" evidence="9">
    <location>
        <begin position="386"/>
        <end position="484"/>
    </location>
</feature>
<dbReference type="PROSITE" id="PS01124">
    <property type="entry name" value="HTH_ARAC_FAMILY_2"/>
    <property type="match status" value="1"/>
</dbReference>
<evidence type="ECO:0000313" key="11">
    <source>
        <dbReference type="EMBL" id="MDZ5597046.1"/>
    </source>
</evidence>
<reference evidence="13 15" key="1">
    <citation type="submission" date="2015-06" db="EMBL/GenBank/DDBJ databases">
        <title>The Genome Sequence of Enterococcus cecorum 170AEA1.</title>
        <authorList>
            <consortium name="The Broad Institute Genomics Platform"/>
            <consortium name="The Broad Institute Genome Sequencing Center for Infectious Disease"/>
            <person name="Earl A.M."/>
            <person name="Van Tyne D."/>
            <person name="Lebreton F."/>
            <person name="Saavedra J.T."/>
            <person name="Gilmore M.S."/>
            <person name="Manson McGuire A."/>
            <person name="Clock S."/>
            <person name="Crupain M."/>
            <person name="Rangan U."/>
            <person name="Young S."/>
            <person name="Abouelleil A."/>
            <person name="Cao P."/>
            <person name="Chapman S.B."/>
            <person name="Griggs A."/>
            <person name="Priest M."/>
            <person name="Shea T."/>
            <person name="Wortman J."/>
            <person name="Nusbaum C."/>
            <person name="Birren B."/>
        </authorList>
    </citation>
    <scope>NUCLEOTIDE SEQUENCE [LARGE SCALE GENOMIC DNA]</scope>
    <source>
        <strain evidence="13 15">170AEA1</strain>
    </source>
</reference>
<evidence type="ECO:0000313" key="13">
    <source>
        <dbReference type="EMBL" id="RBR31837.1"/>
    </source>
</evidence>
<evidence type="ECO:0000256" key="4">
    <source>
        <dbReference type="ARBA" id="ARBA00023012"/>
    </source>
</evidence>
<evidence type="ECO:0000256" key="1">
    <source>
        <dbReference type="ARBA" id="ARBA00004496"/>
    </source>
</evidence>
<dbReference type="AlphaFoldDB" id="A0A1Y4R2A0"/>
<dbReference type="Pfam" id="PF12833">
    <property type="entry name" value="HTH_18"/>
    <property type="match status" value="1"/>
</dbReference>
<reference evidence="11" key="4">
    <citation type="submission" date="2023-12" db="EMBL/GenBank/DDBJ databases">
        <title>Molecular genomic analyses of Enterococcus cecorum from sepsis oubreaks in broilers.</title>
        <authorList>
            <person name="Rhoads D."/>
            <person name="Alrubaye A."/>
        </authorList>
    </citation>
    <scope>NUCLEOTIDE SEQUENCE</scope>
    <source>
        <strain evidence="11">1755</strain>
    </source>
</reference>
<keyword evidence="6 12" id="KW-0238">DNA-binding</keyword>
<dbReference type="InterPro" id="IPR018062">
    <property type="entry name" value="HTH_AraC-typ_CS"/>
</dbReference>
<dbReference type="PRINTS" id="PR00032">
    <property type="entry name" value="HTHARAC"/>
</dbReference>
<protein>
    <submittedName>
        <fullName evidence="12">DNA-binding response regulator</fullName>
    </submittedName>
    <submittedName>
        <fullName evidence="11">Response regulator transcription factor</fullName>
    </submittedName>
</protein>
<dbReference type="Pfam" id="PF00072">
    <property type="entry name" value="Response_reg"/>
    <property type="match status" value="1"/>
</dbReference>
<feature type="modified residue" description="4-aspartylphosphate" evidence="8">
    <location>
        <position position="55"/>
    </location>
</feature>
<dbReference type="RefSeq" id="WP_016251006.1">
    <property type="nucleotide sequence ID" value="NZ_AP035890.1"/>
</dbReference>
<dbReference type="EMBL" id="JAXOGL010000002">
    <property type="protein sequence ID" value="MDZ5597046.1"/>
    <property type="molecule type" value="Genomic_DNA"/>
</dbReference>
<dbReference type="PROSITE" id="PS00041">
    <property type="entry name" value="HTH_ARAC_FAMILY_1"/>
    <property type="match status" value="1"/>
</dbReference>
<dbReference type="SMART" id="SM00448">
    <property type="entry name" value="REC"/>
    <property type="match status" value="1"/>
</dbReference>
<feature type="domain" description="Response regulatory" evidence="10">
    <location>
        <begin position="3"/>
        <end position="120"/>
    </location>
</feature>
<dbReference type="InterPro" id="IPR009057">
    <property type="entry name" value="Homeodomain-like_sf"/>
</dbReference>
<dbReference type="Proteomes" id="UP001290582">
    <property type="component" value="Unassembled WGS sequence"/>
</dbReference>
<organism evidence="12 14">
    <name type="scientific">Enterococcus cecorum</name>
    <dbReference type="NCBI Taxonomy" id="44008"/>
    <lineage>
        <taxon>Bacteria</taxon>
        <taxon>Bacillati</taxon>
        <taxon>Bacillota</taxon>
        <taxon>Bacilli</taxon>
        <taxon>Lactobacillales</taxon>
        <taxon>Enterococcaceae</taxon>
        <taxon>Enterococcus</taxon>
    </lineage>
</organism>
<dbReference type="PANTHER" id="PTHR42713">
    <property type="entry name" value="HISTIDINE KINASE-RELATED"/>
    <property type="match status" value="1"/>
</dbReference>
<dbReference type="EMBL" id="LEOY01000002">
    <property type="protein sequence ID" value="RBR31837.1"/>
    <property type="molecule type" value="Genomic_DNA"/>
</dbReference>
<evidence type="ECO:0000313" key="12">
    <source>
        <dbReference type="EMBL" id="OUQ11669.1"/>
    </source>
</evidence>
<dbReference type="PANTHER" id="PTHR42713:SF3">
    <property type="entry name" value="TRANSCRIPTIONAL REGULATORY PROTEIN HPTR"/>
    <property type="match status" value="1"/>
</dbReference>
<keyword evidence="2" id="KW-0963">Cytoplasm</keyword>
<dbReference type="SMART" id="SM00342">
    <property type="entry name" value="HTH_ARAC"/>
    <property type="match status" value="1"/>
</dbReference>